<feature type="transmembrane region" description="Helical" evidence="12">
    <location>
        <begin position="39"/>
        <end position="56"/>
    </location>
</feature>
<keyword evidence="3" id="KW-0808">Transferase</keyword>
<dbReference type="EC" id="2.4.99.28" evidence="10"/>
<dbReference type="EMBL" id="UINC01045839">
    <property type="protein sequence ID" value="SVB53087.1"/>
    <property type="molecule type" value="Genomic_DNA"/>
</dbReference>
<sequence>MRYATTALAFCVAGLLALGIVMLYSAGMAQTGARYLTKQLVWGGLGIFVCFCAAAIDYRWLKKIAWPLFGITLVLLILVLVPGIGIFKNGARRWFDLGPMYFQPSELAKITLLIAIAAWGDMQAKRIHEFKYGLLIPGIAIAVTLGLIFREPDFGTTMLLASVCCILFFVAGT</sequence>
<gene>
    <name evidence="13" type="ORF">METZ01_LOCUS205941</name>
</gene>
<name>A0A382ETD3_9ZZZZ</name>
<evidence type="ECO:0000256" key="4">
    <source>
        <dbReference type="ARBA" id="ARBA00022692"/>
    </source>
</evidence>
<comment type="catalytic activity">
    <reaction evidence="11">
        <text>[GlcNAc-(1-&gt;4)-Mur2Ac(oyl-L-Ala-gamma-D-Glu-L-Lys-D-Ala-D-Ala)](n)-di-trans,octa-cis-undecaprenyl diphosphate + beta-D-GlcNAc-(1-&gt;4)-Mur2Ac(oyl-L-Ala-gamma-D-Glu-L-Lys-D-Ala-D-Ala)-di-trans,octa-cis-undecaprenyl diphosphate = [GlcNAc-(1-&gt;4)-Mur2Ac(oyl-L-Ala-gamma-D-Glu-L-Lys-D-Ala-D-Ala)](n+1)-di-trans,octa-cis-undecaprenyl diphosphate + di-trans,octa-cis-undecaprenyl diphosphate + H(+)</text>
        <dbReference type="Rhea" id="RHEA:23708"/>
        <dbReference type="Rhea" id="RHEA-COMP:9602"/>
        <dbReference type="Rhea" id="RHEA-COMP:9603"/>
        <dbReference type="ChEBI" id="CHEBI:15378"/>
        <dbReference type="ChEBI" id="CHEBI:58405"/>
        <dbReference type="ChEBI" id="CHEBI:60033"/>
        <dbReference type="ChEBI" id="CHEBI:78435"/>
        <dbReference type="EC" id="2.4.99.28"/>
    </reaction>
</comment>
<protein>
    <recommendedName>
        <fullName evidence="10">peptidoglycan glycosyltransferase</fullName>
        <ecNumber evidence="10">2.4.99.28</ecNumber>
    </recommendedName>
    <alternativeName>
        <fullName evidence="9">Peptidoglycan polymerase</fullName>
    </alternativeName>
</protein>
<dbReference type="AlphaFoldDB" id="A0A382ETD3"/>
<evidence type="ECO:0000256" key="6">
    <source>
        <dbReference type="ARBA" id="ARBA00022984"/>
    </source>
</evidence>
<proteinExistence type="predicted"/>
<dbReference type="InterPro" id="IPR001182">
    <property type="entry name" value="FtsW/RodA"/>
</dbReference>
<keyword evidence="2" id="KW-0328">Glycosyltransferase</keyword>
<keyword evidence="8 12" id="KW-0472">Membrane</keyword>
<feature type="non-terminal residue" evidence="13">
    <location>
        <position position="173"/>
    </location>
</feature>
<evidence type="ECO:0000256" key="2">
    <source>
        <dbReference type="ARBA" id="ARBA00022676"/>
    </source>
</evidence>
<evidence type="ECO:0000256" key="12">
    <source>
        <dbReference type="SAM" id="Phobius"/>
    </source>
</evidence>
<feature type="transmembrane region" description="Helical" evidence="12">
    <location>
        <begin position="100"/>
        <end position="120"/>
    </location>
</feature>
<keyword evidence="5" id="KW-0133">Cell shape</keyword>
<evidence type="ECO:0000256" key="11">
    <source>
        <dbReference type="ARBA" id="ARBA00049902"/>
    </source>
</evidence>
<evidence type="ECO:0000256" key="5">
    <source>
        <dbReference type="ARBA" id="ARBA00022960"/>
    </source>
</evidence>
<feature type="transmembrane region" description="Helical" evidence="12">
    <location>
        <begin position="68"/>
        <end position="88"/>
    </location>
</feature>
<dbReference type="GO" id="GO:0008955">
    <property type="term" value="F:peptidoglycan glycosyltransferase activity"/>
    <property type="evidence" value="ECO:0007669"/>
    <property type="project" value="UniProtKB-EC"/>
</dbReference>
<evidence type="ECO:0000256" key="8">
    <source>
        <dbReference type="ARBA" id="ARBA00023136"/>
    </source>
</evidence>
<dbReference type="GO" id="GO:0008360">
    <property type="term" value="P:regulation of cell shape"/>
    <property type="evidence" value="ECO:0007669"/>
    <property type="project" value="UniProtKB-KW"/>
</dbReference>
<dbReference type="GO" id="GO:0005886">
    <property type="term" value="C:plasma membrane"/>
    <property type="evidence" value="ECO:0007669"/>
    <property type="project" value="TreeGrafter"/>
</dbReference>
<organism evidence="13">
    <name type="scientific">marine metagenome</name>
    <dbReference type="NCBI Taxonomy" id="408172"/>
    <lineage>
        <taxon>unclassified sequences</taxon>
        <taxon>metagenomes</taxon>
        <taxon>ecological metagenomes</taxon>
    </lineage>
</organism>
<evidence type="ECO:0000256" key="3">
    <source>
        <dbReference type="ARBA" id="ARBA00022679"/>
    </source>
</evidence>
<reference evidence="13" key="1">
    <citation type="submission" date="2018-05" db="EMBL/GenBank/DDBJ databases">
        <authorList>
            <person name="Lanie J.A."/>
            <person name="Ng W.-L."/>
            <person name="Kazmierczak K.M."/>
            <person name="Andrzejewski T.M."/>
            <person name="Davidsen T.M."/>
            <person name="Wayne K.J."/>
            <person name="Tettelin H."/>
            <person name="Glass J.I."/>
            <person name="Rusch D."/>
            <person name="Podicherti R."/>
            <person name="Tsui H.-C.T."/>
            <person name="Winkler M.E."/>
        </authorList>
    </citation>
    <scope>NUCLEOTIDE SEQUENCE</scope>
</reference>
<dbReference type="Pfam" id="PF01098">
    <property type="entry name" value="FTSW_RODA_SPOVE"/>
    <property type="match status" value="1"/>
</dbReference>
<comment type="subcellular location">
    <subcellularLocation>
        <location evidence="1">Membrane</location>
        <topology evidence="1">Multi-pass membrane protein</topology>
    </subcellularLocation>
</comment>
<dbReference type="PANTHER" id="PTHR30474:SF2">
    <property type="entry name" value="PEPTIDOGLYCAN GLYCOSYLTRANSFERASE FTSW-RELATED"/>
    <property type="match status" value="1"/>
</dbReference>
<accession>A0A382ETD3</accession>
<keyword evidence="4 12" id="KW-0812">Transmembrane</keyword>
<dbReference type="GO" id="GO:0015648">
    <property type="term" value="F:lipid-linked peptidoglycan transporter activity"/>
    <property type="evidence" value="ECO:0007669"/>
    <property type="project" value="TreeGrafter"/>
</dbReference>
<dbReference type="GO" id="GO:0009252">
    <property type="term" value="P:peptidoglycan biosynthetic process"/>
    <property type="evidence" value="ECO:0007669"/>
    <property type="project" value="UniProtKB-KW"/>
</dbReference>
<feature type="transmembrane region" description="Helical" evidence="12">
    <location>
        <begin position="132"/>
        <end position="149"/>
    </location>
</feature>
<evidence type="ECO:0000313" key="13">
    <source>
        <dbReference type="EMBL" id="SVB53087.1"/>
    </source>
</evidence>
<keyword evidence="6" id="KW-0573">Peptidoglycan synthesis</keyword>
<evidence type="ECO:0000256" key="1">
    <source>
        <dbReference type="ARBA" id="ARBA00004141"/>
    </source>
</evidence>
<evidence type="ECO:0000256" key="9">
    <source>
        <dbReference type="ARBA" id="ARBA00032370"/>
    </source>
</evidence>
<keyword evidence="7 12" id="KW-1133">Transmembrane helix</keyword>
<dbReference type="GO" id="GO:0032153">
    <property type="term" value="C:cell division site"/>
    <property type="evidence" value="ECO:0007669"/>
    <property type="project" value="TreeGrafter"/>
</dbReference>
<dbReference type="PANTHER" id="PTHR30474">
    <property type="entry name" value="CELL CYCLE PROTEIN"/>
    <property type="match status" value="1"/>
</dbReference>
<evidence type="ECO:0000256" key="7">
    <source>
        <dbReference type="ARBA" id="ARBA00022989"/>
    </source>
</evidence>
<evidence type="ECO:0000256" key="10">
    <source>
        <dbReference type="ARBA" id="ARBA00044770"/>
    </source>
</evidence>
<feature type="transmembrane region" description="Helical" evidence="12">
    <location>
        <begin position="155"/>
        <end position="172"/>
    </location>
</feature>
<dbReference type="GO" id="GO:0051301">
    <property type="term" value="P:cell division"/>
    <property type="evidence" value="ECO:0007669"/>
    <property type="project" value="InterPro"/>
</dbReference>